<gene>
    <name evidence="1" type="ORF">GCM10022380_47500</name>
</gene>
<protein>
    <submittedName>
        <fullName evidence="1">Uncharacterized protein</fullName>
    </submittedName>
</protein>
<evidence type="ECO:0000313" key="1">
    <source>
        <dbReference type="EMBL" id="GAA3823011.1"/>
    </source>
</evidence>
<comment type="caution">
    <text evidence="1">The sequence shown here is derived from an EMBL/GenBank/DDBJ whole genome shotgun (WGS) entry which is preliminary data.</text>
</comment>
<organism evidence="1 2">
    <name type="scientific">Amycolatopsis tucumanensis</name>
    <dbReference type="NCBI Taxonomy" id="401106"/>
    <lineage>
        <taxon>Bacteria</taxon>
        <taxon>Bacillati</taxon>
        <taxon>Actinomycetota</taxon>
        <taxon>Actinomycetes</taxon>
        <taxon>Pseudonocardiales</taxon>
        <taxon>Pseudonocardiaceae</taxon>
        <taxon>Amycolatopsis</taxon>
    </lineage>
</organism>
<proteinExistence type="predicted"/>
<accession>A0ABP7IP61</accession>
<dbReference type="EMBL" id="BAABCM010000006">
    <property type="protein sequence ID" value="GAA3823011.1"/>
    <property type="molecule type" value="Genomic_DNA"/>
</dbReference>
<name>A0ABP7IP61_9PSEU</name>
<evidence type="ECO:0000313" key="2">
    <source>
        <dbReference type="Proteomes" id="UP001501624"/>
    </source>
</evidence>
<dbReference type="Proteomes" id="UP001501624">
    <property type="component" value="Unassembled WGS sequence"/>
</dbReference>
<keyword evidence="2" id="KW-1185">Reference proteome</keyword>
<reference evidence="2" key="1">
    <citation type="journal article" date="2019" name="Int. J. Syst. Evol. Microbiol.">
        <title>The Global Catalogue of Microorganisms (GCM) 10K type strain sequencing project: providing services to taxonomists for standard genome sequencing and annotation.</title>
        <authorList>
            <consortium name="The Broad Institute Genomics Platform"/>
            <consortium name="The Broad Institute Genome Sequencing Center for Infectious Disease"/>
            <person name="Wu L."/>
            <person name="Ma J."/>
        </authorList>
    </citation>
    <scope>NUCLEOTIDE SEQUENCE [LARGE SCALE GENOMIC DNA]</scope>
    <source>
        <strain evidence="2">JCM 17017</strain>
    </source>
</reference>
<sequence>MAPLPRAWRVLPHGWCPLSEFAGGRVPLRLEEIEARVVPCPLATCPLGAGAAVLRLLAGAQEPERVSGVSAAARR</sequence>